<feature type="transmembrane region" description="Helical" evidence="1">
    <location>
        <begin position="109"/>
        <end position="127"/>
    </location>
</feature>
<proteinExistence type="predicted"/>
<keyword evidence="3" id="KW-1185">Reference proteome</keyword>
<gene>
    <name evidence="2" type="primary">ps143</name>
    <name evidence="2" type="ordered locus">FI9785_846</name>
</gene>
<organism evidence="2 3">
    <name type="scientific">Lactobacillus johnsonii (strain FI9785)</name>
    <dbReference type="NCBI Taxonomy" id="633699"/>
    <lineage>
        <taxon>Bacteria</taxon>
        <taxon>Bacillati</taxon>
        <taxon>Bacillota</taxon>
        <taxon>Bacilli</taxon>
        <taxon>Lactobacillales</taxon>
        <taxon>Lactobacillaceae</taxon>
        <taxon>Lactobacillus</taxon>
    </lineage>
</organism>
<evidence type="ECO:0008006" key="4">
    <source>
        <dbReference type="Google" id="ProtNLM"/>
    </source>
</evidence>
<reference evidence="2 3" key="1">
    <citation type="journal article" date="2009" name="J. Bacteriol.">
        <title>Complete genome sequence of Lactobacillus johnsonii FI9785, a competitive exclusion agent against pathogens in poultry.</title>
        <authorList>
            <person name="Wegmann U."/>
            <person name="Overweg K."/>
            <person name="Horn N."/>
            <person name="Goesmann A."/>
            <person name="Narbad A."/>
            <person name="Gasson M.J."/>
            <person name="Shearman C."/>
        </authorList>
    </citation>
    <scope>NUCLEOTIDE SEQUENCE [LARGE SCALE GENOMIC DNA]</scope>
    <source>
        <strain evidence="2 3">FI9785</strain>
    </source>
</reference>
<dbReference type="EMBL" id="FN298497">
    <property type="protein sequence ID" value="CAX66718.1"/>
    <property type="molecule type" value="Genomic_DNA"/>
</dbReference>
<dbReference type="AlphaFoldDB" id="D0R3Q5"/>
<sequence length="136" mass="15163">MSKEVEQFWENVKHNPLHLIIGLMLVLSGGFLLICDDFFLWPPEWTSFFNNDLIDAIAIVIGVFYFAYVLAGAKSPLANICLLTSSAFLLTILIVLEIGYVLAFQNYSLLMAAIYQFGILLLVQVCASRSPGLRGK</sequence>
<accession>D0R3Q5</accession>
<feature type="transmembrane region" description="Helical" evidence="1">
    <location>
        <begin position="80"/>
        <end position="103"/>
    </location>
</feature>
<name>D0R3Q5_LACJF</name>
<feature type="transmembrane region" description="Helical" evidence="1">
    <location>
        <begin position="20"/>
        <end position="41"/>
    </location>
</feature>
<evidence type="ECO:0000256" key="1">
    <source>
        <dbReference type="SAM" id="Phobius"/>
    </source>
</evidence>
<keyword evidence="1" id="KW-0472">Membrane</keyword>
<keyword evidence="1" id="KW-0812">Transmembrane</keyword>
<keyword evidence="1" id="KW-1133">Transmembrane helix</keyword>
<evidence type="ECO:0000313" key="2">
    <source>
        <dbReference type="EMBL" id="CAX66718.1"/>
    </source>
</evidence>
<dbReference type="Proteomes" id="UP000002627">
    <property type="component" value="Chromosome"/>
</dbReference>
<feature type="transmembrane region" description="Helical" evidence="1">
    <location>
        <begin position="53"/>
        <end position="73"/>
    </location>
</feature>
<protein>
    <recommendedName>
        <fullName evidence="4">Lj965 prophage protein</fullName>
    </recommendedName>
</protein>
<evidence type="ECO:0000313" key="3">
    <source>
        <dbReference type="Proteomes" id="UP000002627"/>
    </source>
</evidence>
<dbReference type="KEGG" id="ljf:FI9785_846"/>
<dbReference type="RefSeq" id="WP_012846027.1">
    <property type="nucleotide sequence ID" value="NC_013504.1"/>
</dbReference>
<dbReference type="HOGENOM" id="CLU_135555_0_0_9"/>